<dbReference type="InterPro" id="IPR036515">
    <property type="entry name" value="Transposase_17_sf"/>
</dbReference>
<dbReference type="RefSeq" id="WP_072869609.1">
    <property type="nucleotide sequence ID" value="NZ_FQZM01000026.1"/>
</dbReference>
<protein>
    <submittedName>
        <fullName evidence="6">Molybdate transport system substrate-binding protein</fullName>
    </submittedName>
</protein>
<evidence type="ECO:0000256" key="3">
    <source>
        <dbReference type="ARBA" id="ARBA00022723"/>
    </source>
</evidence>
<accession>A0A1M6I2P9</accession>
<keyword evidence="7" id="KW-1185">Reference proteome</keyword>
<gene>
    <name evidence="6" type="ORF">SAMN02745219_02195</name>
</gene>
<organism evidence="6 7">
    <name type="scientific">Desulfofundulus thermosubterraneus DSM 16057</name>
    <dbReference type="NCBI Taxonomy" id="1121432"/>
    <lineage>
        <taxon>Bacteria</taxon>
        <taxon>Bacillati</taxon>
        <taxon>Bacillota</taxon>
        <taxon>Clostridia</taxon>
        <taxon>Eubacteriales</taxon>
        <taxon>Peptococcaceae</taxon>
        <taxon>Desulfofundulus</taxon>
    </lineage>
</organism>
<dbReference type="GO" id="GO:0004803">
    <property type="term" value="F:transposase activity"/>
    <property type="evidence" value="ECO:0007669"/>
    <property type="project" value="InterPro"/>
</dbReference>
<dbReference type="OrthoDB" id="9785015at2"/>
<comment type="similarity">
    <text evidence="1">Belongs to the bacterial solute-binding protein ModA family.</text>
</comment>
<dbReference type="InterPro" id="IPR050682">
    <property type="entry name" value="ModA/WtpA"/>
</dbReference>
<evidence type="ECO:0000256" key="2">
    <source>
        <dbReference type="ARBA" id="ARBA00022505"/>
    </source>
</evidence>
<keyword evidence="3" id="KW-0479">Metal-binding</keyword>
<dbReference type="SMART" id="SM01321">
    <property type="entry name" value="Y1_Tnp"/>
    <property type="match status" value="1"/>
</dbReference>
<dbReference type="InterPro" id="IPR002686">
    <property type="entry name" value="Transposase_17"/>
</dbReference>
<dbReference type="PROSITE" id="PS51257">
    <property type="entry name" value="PROKAR_LIPOPROTEIN"/>
    <property type="match status" value="1"/>
</dbReference>
<dbReference type="AlphaFoldDB" id="A0A1M6I2P9"/>
<dbReference type="GO" id="GO:0006313">
    <property type="term" value="P:DNA transposition"/>
    <property type="evidence" value="ECO:0007669"/>
    <property type="project" value="InterPro"/>
</dbReference>
<evidence type="ECO:0000313" key="7">
    <source>
        <dbReference type="Proteomes" id="UP000184529"/>
    </source>
</evidence>
<name>A0A1M6I2P9_9FIRM</name>
<dbReference type="PANTHER" id="PTHR30632">
    <property type="entry name" value="MOLYBDATE-BINDING PERIPLASMIC PROTEIN"/>
    <property type="match status" value="1"/>
</dbReference>
<dbReference type="FunFam" id="3.40.190.10:FF:000035">
    <property type="entry name" value="Molybdate ABC transporter substrate-binding protein"/>
    <property type="match status" value="1"/>
</dbReference>
<dbReference type="Pfam" id="PF13531">
    <property type="entry name" value="SBP_bac_11"/>
    <property type="match status" value="1"/>
</dbReference>
<evidence type="ECO:0000256" key="4">
    <source>
        <dbReference type="ARBA" id="ARBA00022729"/>
    </source>
</evidence>
<feature type="domain" description="Transposase IS200-like" evidence="5">
    <location>
        <begin position="188"/>
        <end position="287"/>
    </location>
</feature>
<dbReference type="NCBIfam" id="TIGR01256">
    <property type="entry name" value="modA"/>
    <property type="match status" value="1"/>
</dbReference>
<dbReference type="GO" id="GO:0030973">
    <property type="term" value="F:molybdate ion binding"/>
    <property type="evidence" value="ECO:0007669"/>
    <property type="project" value="TreeGrafter"/>
</dbReference>
<dbReference type="Proteomes" id="UP000184529">
    <property type="component" value="Unassembled WGS sequence"/>
</dbReference>
<dbReference type="PANTHER" id="PTHR30632:SF0">
    <property type="entry name" value="SULFATE-BINDING PROTEIN"/>
    <property type="match status" value="1"/>
</dbReference>
<proteinExistence type="inferred from homology"/>
<dbReference type="GO" id="GO:0015689">
    <property type="term" value="P:molybdate ion transport"/>
    <property type="evidence" value="ECO:0007669"/>
    <property type="project" value="InterPro"/>
</dbReference>
<dbReference type="InterPro" id="IPR005950">
    <property type="entry name" value="ModA"/>
</dbReference>
<evidence type="ECO:0000259" key="5">
    <source>
        <dbReference type="SMART" id="SM01321"/>
    </source>
</evidence>
<dbReference type="SUPFAM" id="SSF53850">
    <property type="entry name" value="Periplasmic binding protein-like II"/>
    <property type="match status" value="1"/>
</dbReference>
<evidence type="ECO:0000313" key="6">
    <source>
        <dbReference type="EMBL" id="SHJ28670.1"/>
    </source>
</evidence>
<dbReference type="SUPFAM" id="SSF143422">
    <property type="entry name" value="Transposase IS200-like"/>
    <property type="match status" value="1"/>
</dbReference>
<reference evidence="7" key="1">
    <citation type="submission" date="2016-11" db="EMBL/GenBank/DDBJ databases">
        <authorList>
            <person name="Varghese N."/>
            <person name="Submissions S."/>
        </authorList>
    </citation>
    <scope>NUCLEOTIDE SEQUENCE [LARGE SCALE GENOMIC DNA]</scope>
    <source>
        <strain evidence="7">DSM 16057</strain>
    </source>
</reference>
<keyword evidence="2" id="KW-0500">Molybdenum</keyword>
<evidence type="ECO:0000256" key="1">
    <source>
        <dbReference type="ARBA" id="ARBA00009175"/>
    </source>
</evidence>
<dbReference type="Gene3D" id="3.40.190.10">
    <property type="entry name" value="Periplasmic binding protein-like II"/>
    <property type="match status" value="2"/>
</dbReference>
<sequence length="300" mass="32166">MKKPGGILLLVAGLLIGVVSGCGTPGAEQKTSPAPELMVFAGAGLKDALPEVANLYLQSHPGIKISFNFAGSGTLQKQIEQGAPADIVIFPGKKQMDTLEKESLIDKATRRKILADKLVIITPKESGKVKDFADLASPGVGKVSIGDPDIVPAGEWAKETLVNLGLWDKVNAKLVLAKDVQQVKTYVETGNVDAGLVWRSTAATSSKIRIMETMPDHLHISLSAPLTVAPTGIVRKLKNITANKIFSAFPGLKKKYFWGSGMWSRGYYIGTAGNVSAETIRKYIEAQKSFRKEVKPGEPL</sequence>
<keyword evidence="4" id="KW-0732">Signal</keyword>
<dbReference type="STRING" id="1121432.SAMN02745219_02195"/>
<dbReference type="GO" id="GO:0046872">
    <property type="term" value="F:metal ion binding"/>
    <property type="evidence" value="ECO:0007669"/>
    <property type="project" value="UniProtKB-KW"/>
</dbReference>
<dbReference type="NCBIfam" id="NF033573">
    <property type="entry name" value="transpos_IS200"/>
    <property type="match status" value="1"/>
</dbReference>
<dbReference type="EMBL" id="FQZM01000026">
    <property type="protein sequence ID" value="SHJ28670.1"/>
    <property type="molecule type" value="Genomic_DNA"/>
</dbReference>
<dbReference type="GO" id="GO:1901359">
    <property type="term" value="F:tungstate binding"/>
    <property type="evidence" value="ECO:0007669"/>
    <property type="project" value="UniProtKB-ARBA"/>
</dbReference>
<dbReference type="GO" id="GO:0003677">
    <property type="term" value="F:DNA binding"/>
    <property type="evidence" value="ECO:0007669"/>
    <property type="project" value="InterPro"/>
</dbReference>